<dbReference type="STRING" id="329884.A0A4U0XJI4"/>
<proteinExistence type="inferred from homology"/>
<dbReference type="PANTHER" id="PTHR28163">
    <property type="entry name" value="PROTEIN PET117 HOMOLOG, MITOCHONDRIAL"/>
    <property type="match status" value="1"/>
</dbReference>
<feature type="transmembrane region" description="Helical" evidence="5">
    <location>
        <begin position="102"/>
        <end position="121"/>
    </location>
</feature>
<evidence type="ECO:0000256" key="1">
    <source>
        <dbReference type="ARBA" id="ARBA00004173"/>
    </source>
</evidence>
<evidence type="ECO:0000313" key="7">
    <source>
        <dbReference type="Proteomes" id="UP000309340"/>
    </source>
</evidence>
<protein>
    <submittedName>
        <fullName evidence="6">Uncharacterized protein</fullName>
    </submittedName>
</protein>
<evidence type="ECO:0000256" key="5">
    <source>
        <dbReference type="SAM" id="Phobius"/>
    </source>
</evidence>
<dbReference type="Proteomes" id="UP000309340">
    <property type="component" value="Unassembled WGS sequence"/>
</dbReference>
<keyword evidence="3" id="KW-0809">Transit peptide</keyword>
<dbReference type="AlphaFoldDB" id="A0A4U0XJI4"/>
<evidence type="ECO:0000256" key="3">
    <source>
        <dbReference type="ARBA" id="ARBA00022946"/>
    </source>
</evidence>
<gene>
    <name evidence="6" type="ORF">B0A55_02887</name>
</gene>
<dbReference type="GO" id="GO:0005739">
    <property type="term" value="C:mitochondrion"/>
    <property type="evidence" value="ECO:0007669"/>
    <property type="project" value="UniProtKB-SubCell"/>
</dbReference>
<dbReference type="PANTHER" id="PTHR28163:SF1">
    <property type="entry name" value="PROTEIN PET117 HOMOLOG, MITOCHONDRIAL"/>
    <property type="match status" value="1"/>
</dbReference>
<keyword evidence="5" id="KW-1133">Transmembrane helix</keyword>
<keyword evidence="7" id="KW-1185">Reference proteome</keyword>
<keyword evidence="4" id="KW-0496">Mitochondrion</keyword>
<comment type="subcellular location">
    <subcellularLocation>
        <location evidence="1">Mitochondrion</location>
    </subcellularLocation>
</comment>
<feature type="transmembrane region" description="Helical" evidence="5">
    <location>
        <begin position="72"/>
        <end position="90"/>
    </location>
</feature>
<dbReference type="GO" id="GO:0033617">
    <property type="term" value="P:mitochondrial respiratory chain complex IV assembly"/>
    <property type="evidence" value="ECO:0007669"/>
    <property type="project" value="TreeGrafter"/>
</dbReference>
<dbReference type="Pfam" id="PF15786">
    <property type="entry name" value="PET117"/>
    <property type="match status" value="1"/>
</dbReference>
<dbReference type="EMBL" id="NAJQ01000161">
    <property type="protein sequence ID" value="TKA76501.1"/>
    <property type="molecule type" value="Genomic_DNA"/>
</dbReference>
<keyword evidence="5" id="KW-0472">Membrane</keyword>
<dbReference type="OrthoDB" id="10062876at2759"/>
<name>A0A4U0XJI4_9PEZI</name>
<sequence>MSTAAKTTLATTALGTIGIILFVHHQQTADKAAMHQGVIRDMEQQRIKRERQADFEMQRVLEEEYRKVQSPYSAYIGLAWMFTIVCTFGYSSYLPWSVSNFFINYTMLLLAPVLFIGWKVIHRTKFVGPLQADLVWERPTVDAYEATFMEPPVGFWSEMLDLCTFGKLHKGRDRRASSVAQM</sequence>
<evidence type="ECO:0000256" key="2">
    <source>
        <dbReference type="ARBA" id="ARBA00008197"/>
    </source>
</evidence>
<dbReference type="InterPro" id="IPR031568">
    <property type="entry name" value="Pet117"/>
</dbReference>
<keyword evidence="5" id="KW-0812">Transmembrane</keyword>
<reference evidence="6 7" key="1">
    <citation type="submission" date="2017-03" db="EMBL/GenBank/DDBJ databases">
        <title>Genomes of endolithic fungi from Antarctica.</title>
        <authorList>
            <person name="Coleine C."/>
            <person name="Masonjones S."/>
            <person name="Stajich J.E."/>
        </authorList>
    </citation>
    <scope>NUCLEOTIDE SEQUENCE [LARGE SCALE GENOMIC DNA]</scope>
    <source>
        <strain evidence="6 7">CCFEE 5184</strain>
    </source>
</reference>
<evidence type="ECO:0000256" key="4">
    <source>
        <dbReference type="ARBA" id="ARBA00023128"/>
    </source>
</evidence>
<comment type="similarity">
    <text evidence="2">Belongs to the PET117 family.</text>
</comment>
<accession>A0A4U0XJI4</accession>
<evidence type="ECO:0000313" key="6">
    <source>
        <dbReference type="EMBL" id="TKA76501.1"/>
    </source>
</evidence>
<organism evidence="6 7">
    <name type="scientific">Friedmanniomyces simplex</name>
    <dbReference type="NCBI Taxonomy" id="329884"/>
    <lineage>
        <taxon>Eukaryota</taxon>
        <taxon>Fungi</taxon>
        <taxon>Dikarya</taxon>
        <taxon>Ascomycota</taxon>
        <taxon>Pezizomycotina</taxon>
        <taxon>Dothideomycetes</taxon>
        <taxon>Dothideomycetidae</taxon>
        <taxon>Mycosphaerellales</taxon>
        <taxon>Teratosphaeriaceae</taxon>
        <taxon>Friedmanniomyces</taxon>
    </lineage>
</organism>
<comment type="caution">
    <text evidence="6">The sequence shown here is derived from an EMBL/GenBank/DDBJ whole genome shotgun (WGS) entry which is preliminary data.</text>
</comment>